<dbReference type="EMBL" id="SMKQ01000114">
    <property type="protein sequence ID" value="TDD43285.1"/>
    <property type="molecule type" value="Genomic_DNA"/>
</dbReference>
<evidence type="ECO:0000256" key="2">
    <source>
        <dbReference type="SAM" id="SignalP"/>
    </source>
</evidence>
<dbReference type="Gene3D" id="2.160.20.120">
    <property type="match status" value="1"/>
</dbReference>
<evidence type="ECO:0000256" key="1">
    <source>
        <dbReference type="SAM" id="MobiDB-lite"/>
    </source>
</evidence>
<proteinExistence type="predicted"/>
<dbReference type="InterPro" id="IPR025164">
    <property type="entry name" value="Toastrack_DUF4097"/>
</dbReference>
<dbReference type="OrthoDB" id="4456952at2"/>
<feature type="signal peptide" evidence="2">
    <location>
        <begin position="1"/>
        <end position="18"/>
    </location>
</feature>
<keyword evidence="5" id="KW-1185">Reference proteome</keyword>
<dbReference type="AlphaFoldDB" id="A0A4R4YEX7"/>
<evidence type="ECO:0000313" key="4">
    <source>
        <dbReference type="EMBL" id="TDD43285.1"/>
    </source>
</evidence>
<dbReference type="RefSeq" id="WP_132617494.1">
    <property type="nucleotide sequence ID" value="NZ_SMKQ01000114.1"/>
</dbReference>
<dbReference type="Proteomes" id="UP000295302">
    <property type="component" value="Unassembled WGS sequence"/>
</dbReference>
<name>A0A4R4YEX7_9ACTN</name>
<reference evidence="4 5" key="1">
    <citation type="submission" date="2019-03" db="EMBL/GenBank/DDBJ databases">
        <title>Draft genome sequences of novel Actinobacteria.</title>
        <authorList>
            <person name="Sahin N."/>
            <person name="Ay H."/>
            <person name="Saygin H."/>
        </authorList>
    </citation>
    <scope>NUCLEOTIDE SEQUENCE [LARGE SCALE GENOMIC DNA]</scope>
    <source>
        <strain evidence="4 5">CH32</strain>
    </source>
</reference>
<dbReference type="Pfam" id="PF13349">
    <property type="entry name" value="DUF4097"/>
    <property type="match status" value="1"/>
</dbReference>
<accession>A0A4R4YEX7</accession>
<dbReference type="PROSITE" id="PS51257">
    <property type="entry name" value="PROKAR_LIPOPROTEIN"/>
    <property type="match status" value="1"/>
</dbReference>
<comment type="caution">
    <text evidence="4">The sequence shown here is derived from an EMBL/GenBank/DDBJ whole genome shotgun (WGS) entry which is preliminary data.</text>
</comment>
<feature type="region of interest" description="Disordered" evidence="1">
    <location>
        <begin position="195"/>
        <end position="230"/>
    </location>
</feature>
<evidence type="ECO:0000313" key="5">
    <source>
        <dbReference type="Proteomes" id="UP000295302"/>
    </source>
</evidence>
<feature type="domain" description="DUF4097" evidence="3">
    <location>
        <begin position="41"/>
        <end position="227"/>
    </location>
</feature>
<evidence type="ECO:0000259" key="3">
    <source>
        <dbReference type="Pfam" id="PF13349"/>
    </source>
</evidence>
<feature type="chain" id="PRO_5038830434" description="DUF4097 domain-containing protein" evidence="2">
    <location>
        <begin position="19"/>
        <end position="230"/>
    </location>
</feature>
<gene>
    <name evidence="4" type="ORF">E1286_29055</name>
</gene>
<sequence length="230" mass="23613">MKKVIVAGGLLLSAVLLTGCGLESVTGPSNQDTVSYEVKEKVGELRLKSGAGDAEITETDGDTVRVVEHLRWRGDAKPETEHKVEGEALVVTYDCPSSWGTCGVDYEIQVPKGLTADLTTGSGNLTLRGLTGELKLLVGSGDVDAADLAGKSLSAESGAGDIELTYASAPDAVELTAGSGDIRLTVPDGAYDLKSEVGSGETDVTVKTDTSSPRKISLQTGSGDVTVSPA</sequence>
<feature type="compositionally biased region" description="Polar residues" evidence="1">
    <location>
        <begin position="205"/>
        <end position="230"/>
    </location>
</feature>
<protein>
    <recommendedName>
        <fullName evidence="3">DUF4097 domain-containing protein</fullName>
    </recommendedName>
</protein>
<keyword evidence="2" id="KW-0732">Signal</keyword>
<organism evidence="4 5">
    <name type="scientific">Nonomuraea terrae</name>
    <dbReference type="NCBI Taxonomy" id="2530383"/>
    <lineage>
        <taxon>Bacteria</taxon>
        <taxon>Bacillati</taxon>
        <taxon>Actinomycetota</taxon>
        <taxon>Actinomycetes</taxon>
        <taxon>Streptosporangiales</taxon>
        <taxon>Streptosporangiaceae</taxon>
        <taxon>Nonomuraea</taxon>
    </lineage>
</organism>